<organism evidence="10 11">
    <name type="scientific">Nocardia ninae NBRC 108245</name>
    <dbReference type="NCBI Taxonomy" id="1210091"/>
    <lineage>
        <taxon>Bacteria</taxon>
        <taxon>Bacillati</taxon>
        <taxon>Actinomycetota</taxon>
        <taxon>Actinomycetes</taxon>
        <taxon>Mycobacteriales</taxon>
        <taxon>Nocardiaceae</taxon>
        <taxon>Nocardia</taxon>
    </lineage>
</organism>
<evidence type="ECO:0000259" key="8">
    <source>
        <dbReference type="Pfam" id="PF01266"/>
    </source>
</evidence>
<dbReference type="AlphaFoldDB" id="A0A511M7E2"/>
<dbReference type="Gene3D" id="3.30.9.10">
    <property type="entry name" value="D-Amino Acid Oxidase, subunit A, domain 2"/>
    <property type="match status" value="1"/>
</dbReference>
<dbReference type="GO" id="GO:0046168">
    <property type="term" value="P:glycerol-3-phosphate catabolic process"/>
    <property type="evidence" value="ECO:0007669"/>
    <property type="project" value="TreeGrafter"/>
</dbReference>
<dbReference type="InterPro" id="IPR031656">
    <property type="entry name" value="DAO_C"/>
</dbReference>
<comment type="caution">
    <text evidence="10">The sequence shown here is derived from an EMBL/GenBank/DDBJ whole genome shotgun (WGS) entry which is preliminary data.</text>
</comment>
<comment type="cofactor">
    <cofactor evidence="1 7">
        <name>FAD</name>
        <dbReference type="ChEBI" id="CHEBI:57692"/>
    </cofactor>
</comment>
<name>A0A511M7E2_9NOCA</name>
<keyword evidence="11" id="KW-1185">Reference proteome</keyword>
<gene>
    <name evidence="10" type="primary">glpD1</name>
    <name evidence="10" type="ORF">NN4_10830</name>
</gene>
<dbReference type="PANTHER" id="PTHR11985:SF35">
    <property type="entry name" value="ANAEROBIC GLYCEROL-3-PHOSPHATE DEHYDROGENASE SUBUNIT A"/>
    <property type="match status" value="1"/>
</dbReference>
<protein>
    <recommendedName>
        <fullName evidence="7">Glycerol-3-phosphate dehydrogenase</fullName>
        <ecNumber evidence="7">1.1.5.3</ecNumber>
    </recommendedName>
</protein>
<dbReference type="InterPro" id="IPR038299">
    <property type="entry name" value="DAO_C_sf"/>
</dbReference>
<dbReference type="Proteomes" id="UP000321424">
    <property type="component" value="Unassembled WGS sequence"/>
</dbReference>
<dbReference type="InterPro" id="IPR036188">
    <property type="entry name" value="FAD/NAD-bd_sf"/>
</dbReference>
<dbReference type="Gene3D" id="3.50.50.60">
    <property type="entry name" value="FAD/NAD(P)-binding domain"/>
    <property type="match status" value="1"/>
</dbReference>
<evidence type="ECO:0000313" key="10">
    <source>
        <dbReference type="EMBL" id="GEM36564.1"/>
    </source>
</evidence>
<dbReference type="GO" id="GO:0009331">
    <property type="term" value="C:glycerol-3-phosphate dehydrogenase (FAD) complex"/>
    <property type="evidence" value="ECO:0007669"/>
    <property type="project" value="UniProtKB-UniRule"/>
</dbReference>
<dbReference type="EMBL" id="BJXA01000004">
    <property type="protein sequence ID" value="GEM36564.1"/>
    <property type="molecule type" value="Genomic_DNA"/>
</dbReference>
<feature type="domain" description="FAD dependent oxidoreductase" evidence="8">
    <location>
        <begin position="32"/>
        <end position="390"/>
    </location>
</feature>
<dbReference type="SUPFAM" id="SSF51905">
    <property type="entry name" value="FAD/NAD(P)-binding domain"/>
    <property type="match status" value="1"/>
</dbReference>
<dbReference type="Pfam" id="PF16901">
    <property type="entry name" value="DAO_C"/>
    <property type="match status" value="1"/>
</dbReference>
<evidence type="ECO:0000313" key="11">
    <source>
        <dbReference type="Proteomes" id="UP000321424"/>
    </source>
</evidence>
<accession>A0A511M7E2</accession>
<evidence type="ECO:0000256" key="3">
    <source>
        <dbReference type="ARBA" id="ARBA00022630"/>
    </source>
</evidence>
<evidence type="ECO:0000256" key="7">
    <source>
        <dbReference type="RuleBase" id="RU361217"/>
    </source>
</evidence>
<sequence>MNRNSVVTGDSALNAERRARELRQLGDGGEIDVLVIGGGVTGAGAALDAVARGLRTVLVERHDLAFGTSRWSSKLVHGGLRYLASGQVGIAHESAVERGILIRTTAPHLVRPLPQLVPLLPGIGAAQSALVRVGFLAGDALRRGAGTPGAILPRSRRVAAAEALRLAPTVRRDGLRGGLQSWDGQLVDDARLVVALARTAAAHGATVLTRVEALDVNGNSARLRDTLTGETLSVRARAVVNATGVWADEVDPSIELRPSRGTHLVFDAASFGGLTASLTVPVPGSTSRFVFAFPAAHGRVYLGLTDEDAPGPVPDEPKPTESEIDFLLDTINTALREPLTRADIRGTYAGLRPLLKTADDSTADISRKHAVLHSPTGVITIVGGKLTTYRQMAEDVIDAAVTRAGLTAGPCRTKRLPLVGAVSGAARDRVDAPPVLIDRYGSEAATVLAATQHNPALAQPVAPGIDVTAAEFHFAVTHEGALDADDLLDRRTRIGLIAEDRTAATPAAMAALAPAT</sequence>
<dbReference type="PROSITE" id="PS00977">
    <property type="entry name" value="FAD_G3PDH_1"/>
    <property type="match status" value="1"/>
</dbReference>
<dbReference type="InterPro" id="IPR000447">
    <property type="entry name" value="G3P_DH_FAD-dep"/>
</dbReference>
<feature type="domain" description="Alpha-glycerophosphate oxidase C-terminal" evidence="9">
    <location>
        <begin position="411"/>
        <end position="513"/>
    </location>
</feature>
<keyword evidence="6 7" id="KW-0560">Oxidoreductase</keyword>
<dbReference type="InterPro" id="IPR006076">
    <property type="entry name" value="FAD-dep_OxRdtase"/>
</dbReference>
<comment type="catalytic activity">
    <reaction evidence="7">
        <text>a quinone + sn-glycerol 3-phosphate = dihydroxyacetone phosphate + a quinol</text>
        <dbReference type="Rhea" id="RHEA:18977"/>
        <dbReference type="ChEBI" id="CHEBI:24646"/>
        <dbReference type="ChEBI" id="CHEBI:57597"/>
        <dbReference type="ChEBI" id="CHEBI:57642"/>
        <dbReference type="ChEBI" id="CHEBI:132124"/>
        <dbReference type="EC" id="1.1.5.3"/>
    </reaction>
</comment>
<dbReference type="Pfam" id="PF01266">
    <property type="entry name" value="DAO"/>
    <property type="match status" value="1"/>
</dbReference>
<comment type="similarity">
    <text evidence="2 7">Belongs to the FAD-dependent glycerol-3-phosphate dehydrogenase family.</text>
</comment>
<evidence type="ECO:0000259" key="9">
    <source>
        <dbReference type="Pfam" id="PF16901"/>
    </source>
</evidence>
<dbReference type="EC" id="1.1.5.3" evidence="7"/>
<dbReference type="PANTHER" id="PTHR11985">
    <property type="entry name" value="GLYCEROL-3-PHOSPHATE DEHYDROGENASE"/>
    <property type="match status" value="1"/>
</dbReference>
<proteinExistence type="inferred from homology"/>
<dbReference type="PRINTS" id="PR01001">
    <property type="entry name" value="FADG3PDH"/>
</dbReference>
<evidence type="ECO:0000256" key="1">
    <source>
        <dbReference type="ARBA" id="ARBA00001974"/>
    </source>
</evidence>
<dbReference type="OrthoDB" id="9766796at2"/>
<dbReference type="GO" id="GO:0006071">
    <property type="term" value="P:glycerol metabolic process"/>
    <property type="evidence" value="ECO:0007669"/>
    <property type="project" value="UniProtKB-KW"/>
</dbReference>
<keyword evidence="3 7" id="KW-0285">Flavoprotein</keyword>
<evidence type="ECO:0000256" key="5">
    <source>
        <dbReference type="ARBA" id="ARBA00022827"/>
    </source>
</evidence>
<dbReference type="Gene3D" id="1.10.8.870">
    <property type="entry name" value="Alpha-glycerophosphate oxidase, cap domain"/>
    <property type="match status" value="1"/>
</dbReference>
<keyword evidence="4" id="KW-0319">Glycerol metabolism</keyword>
<reference evidence="10 11" key="1">
    <citation type="submission" date="2019-07" db="EMBL/GenBank/DDBJ databases">
        <title>Whole genome shotgun sequence of Nocardia ninae NBRC 108245.</title>
        <authorList>
            <person name="Hosoyama A."/>
            <person name="Uohara A."/>
            <person name="Ohji S."/>
            <person name="Ichikawa N."/>
        </authorList>
    </citation>
    <scope>NUCLEOTIDE SEQUENCE [LARGE SCALE GENOMIC DNA]</scope>
    <source>
        <strain evidence="10 11">NBRC 108245</strain>
    </source>
</reference>
<dbReference type="GO" id="GO:0004368">
    <property type="term" value="F:glycerol-3-phosphate dehydrogenase (quinone) activity"/>
    <property type="evidence" value="ECO:0007669"/>
    <property type="project" value="UniProtKB-EC"/>
</dbReference>
<evidence type="ECO:0000256" key="2">
    <source>
        <dbReference type="ARBA" id="ARBA00007330"/>
    </source>
</evidence>
<dbReference type="RefSeq" id="WP_147128835.1">
    <property type="nucleotide sequence ID" value="NZ_BJXA01000004.1"/>
</dbReference>
<evidence type="ECO:0000256" key="6">
    <source>
        <dbReference type="ARBA" id="ARBA00023002"/>
    </source>
</evidence>
<evidence type="ECO:0000256" key="4">
    <source>
        <dbReference type="ARBA" id="ARBA00022798"/>
    </source>
</evidence>
<keyword evidence="5" id="KW-0274">FAD</keyword>
<dbReference type="PROSITE" id="PS00978">
    <property type="entry name" value="FAD_G3PDH_2"/>
    <property type="match status" value="1"/>
</dbReference>